<reference evidence="5" key="1">
    <citation type="journal article" date="2020" name="Stud. Mycol.">
        <title>101 Dothideomycetes genomes: a test case for predicting lifestyles and emergence of pathogens.</title>
        <authorList>
            <person name="Haridas S."/>
            <person name="Albert R."/>
            <person name="Binder M."/>
            <person name="Bloem J."/>
            <person name="Labutti K."/>
            <person name="Salamov A."/>
            <person name="Andreopoulos B."/>
            <person name="Baker S."/>
            <person name="Barry K."/>
            <person name="Bills G."/>
            <person name="Bluhm B."/>
            <person name="Cannon C."/>
            <person name="Castanera R."/>
            <person name="Culley D."/>
            <person name="Daum C."/>
            <person name="Ezra D."/>
            <person name="Gonzalez J."/>
            <person name="Henrissat B."/>
            <person name="Kuo A."/>
            <person name="Liang C."/>
            <person name="Lipzen A."/>
            <person name="Lutzoni F."/>
            <person name="Magnuson J."/>
            <person name="Mondo S."/>
            <person name="Nolan M."/>
            <person name="Ohm R."/>
            <person name="Pangilinan J."/>
            <person name="Park H.-J."/>
            <person name="Ramirez L."/>
            <person name="Alfaro M."/>
            <person name="Sun H."/>
            <person name="Tritt A."/>
            <person name="Yoshinaga Y."/>
            <person name="Zwiers L.-H."/>
            <person name="Turgeon B."/>
            <person name="Goodwin S."/>
            <person name="Spatafora J."/>
            <person name="Crous P."/>
            <person name="Grigoriev I."/>
        </authorList>
    </citation>
    <scope>NUCLEOTIDE SEQUENCE</scope>
    <source>
        <strain evidence="5">CBS 122681</strain>
    </source>
</reference>
<dbReference type="InterPro" id="IPR011032">
    <property type="entry name" value="GroES-like_sf"/>
</dbReference>
<dbReference type="SUPFAM" id="SSF50129">
    <property type="entry name" value="GroES-like"/>
    <property type="match status" value="1"/>
</dbReference>
<dbReference type="CDD" id="cd08249">
    <property type="entry name" value="enoyl_reductase_like"/>
    <property type="match status" value="1"/>
</dbReference>
<dbReference type="SMART" id="SM00829">
    <property type="entry name" value="PKS_ER"/>
    <property type="match status" value="1"/>
</dbReference>
<dbReference type="Pfam" id="PF08240">
    <property type="entry name" value="ADH_N"/>
    <property type="match status" value="1"/>
</dbReference>
<evidence type="ECO:0000259" key="4">
    <source>
        <dbReference type="SMART" id="SM00829"/>
    </source>
</evidence>
<dbReference type="InterPro" id="IPR013149">
    <property type="entry name" value="ADH-like_C"/>
</dbReference>
<comment type="subunit">
    <text evidence="2">Monomer.</text>
</comment>
<dbReference type="PANTHER" id="PTHR45348:SF2">
    <property type="entry name" value="ZINC-TYPE ALCOHOL DEHYDROGENASE-LIKE PROTEIN C2E1P3.01"/>
    <property type="match status" value="1"/>
</dbReference>
<accession>A0A6A6T1B3</accession>
<dbReference type="InterPro" id="IPR047122">
    <property type="entry name" value="Trans-enoyl_RdTase-like"/>
</dbReference>
<evidence type="ECO:0000313" key="6">
    <source>
        <dbReference type="Proteomes" id="UP000799324"/>
    </source>
</evidence>
<comment type="similarity">
    <text evidence="1">Belongs to the zinc-containing alcohol dehydrogenase family.</text>
</comment>
<dbReference type="Pfam" id="PF00107">
    <property type="entry name" value="ADH_zinc_N"/>
    <property type="match status" value="1"/>
</dbReference>
<dbReference type="AlphaFoldDB" id="A0A6A6T1B3"/>
<evidence type="ECO:0000256" key="1">
    <source>
        <dbReference type="ARBA" id="ARBA00008072"/>
    </source>
</evidence>
<evidence type="ECO:0000313" key="5">
    <source>
        <dbReference type="EMBL" id="KAF2653785.1"/>
    </source>
</evidence>
<name>A0A6A6T1B3_9PLEO</name>
<dbReference type="Proteomes" id="UP000799324">
    <property type="component" value="Unassembled WGS sequence"/>
</dbReference>
<keyword evidence="6" id="KW-1185">Reference proteome</keyword>
<evidence type="ECO:0000256" key="2">
    <source>
        <dbReference type="ARBA" id="ARBA00011245"/>
    </source>
</evidence>
<dbReference type="InterPro" id="IPR013154">
    <property type="entry name" value="ADH-like_N"/>
</dbReference>
<keyword evidence="3" id="KW-0560">Oxidoreductase</keyword>
<evidence type="ECO:0000256" key="3">
    <source>
        <dbReference type="ARBA" id="ARBA00023002"/>
    </source>
</evidence>
<dbReference type="EMBL" id="MU004375">
    <property type="protein sequence ID" value="KAF2653785.1"/>
    <property type="molecule type" value="Genomic_DNA"/>
</dbReference>
<proteinExistence type="inferred from homology"/>
<dbReference type="InterPro" id="IPR036291">
    <property type="entry name" value="NAD(P)-bd_dom_sf"/>
</dbReference>
<dbReference type="InterPro" id="IPR020843">
    <property type="entry name" value="ER"/>
</dbReference>
<dbReference type="Gene3D" id="3.90.180.10">
    <property type="entry name" value="Medium-chain alcohol dehydrogenases, catalytic domain"/>
    <property type="match status" value="1"/>
</dbReference>
<feature type="domain" description="Enoyl reductase (ER)" evidence="4">
    <location>
        <begin position="10"/>
        <end position="286"/>
    </location>
</feature>
<organism evidence="5 6">
    <name type="scientific">Lophiostoma macrostomum CBS 122681</name>
    <dbReference type="NCBI Taxonomy" id="1314788"/>
    <lineage>
        <taxon>Eukaryota</taxon>
        <taxon>Fungi</taxon>
        <taxon>Dikarya</taxon>
        <taxon>Ascomycota</taxon>
        <taxon>Pezizomycotina</taxon>
        <taxon>Dothideomycetes</taxon>
        <taxon>Pleosporomycetidae</taxon>
        <taxon>Pleosporales</taxon>
        <taxon>Lophiostomataceae</taxon>
        <taxon>Lophiostoma</taxon>
    </lineage>
</organism>
<protein>
    <submittedName>
        <fullName evidence="5">Putative zinc-binding oxidoreductase ToxD</fullName>
    </submittedName>
</protein>
<dbReference type="SUPFAM" id="SSF51735">
    <property type="entry name" value="NAD(P)-binding Rossmann-fold domains"/>
    <property type="match status" value="1"/>
</dbReference>
<dbReference type="GO" id="GO:0016651">
    <property type="term" value="F:oxidoreductase activity, acting on NAD(P)H"/>
    <property type="evidence" value="ECO:0007669"/>
    <property type="project" value="InterPro"/>
</dbReference>
<gene>
    <name evidence="5" type="ORF">K491DRAFT_661378</name>
</gene>
<dbReference type="OrthoDB" id="48317at2759"/>
<dbReference type="Gene3D" id="3.40.50.720">
    <property type="entry name" value="NAD(P)-binding Rossmann-like Domain"/>
    <property type="match status" value="1"/>
</dbReference>
<sequence length="358" mass="38939">MKAIKIVEPGKAEVCYSEPIPPLPTEEWVLIKTVAVALNPTDWKHIRSLCPTRSTPGCDVAGVVEKVGSAVTRPFKKGDRVFGFVHGSNVQDLDRGAFQEYVLMRSDLAMKIPDDKNFEEVAGAGVAILTVGQGLYQEMGLPWPEHRFNEGEKKSILIWGGSSAMGAAGIQFAKLSGFTVIAACSPTNFDYVKSLGADATFNSRDPGVGAKIREYTKNELYYAWDCIGENGSSTQCAEALASEAPEGQLIRYGTILYAESPPAREDLTFTESIAYSAGGYAFKIVFNGEDLNFPAQPAHLEWMVNWVPVAEKLLSEGKFKSQRQEIREGGLEGVLDGLEDLKAGKVSGVKLTYRVAEP</sequence>
<dbReference type="PANTHER" id="PTHR45348">
    <property type="entry name" value="HYPOTHETICAL OXIDOREDUCTASE (EUROFUNG)"/>
    <property type="match status" value="1"/>
</dbReference>